<evidence type="ECO:0000313" key="1">
    <source>
        <dbReference type="EMBL" id="KFK22112.1"/>
    </source>
</evidence>
<feature type="non-terminal residue" evidence="1">
    <location>
        <position position="122"/>
    </location>
</feature>
<protein>
    <submittedName>
        <fullName evidence="1">Uncharacterized protein</fullName>
    </submittedName>
</protein>
<proteinExistence type="predicted"/>
<dbReference type="Gramene" id="KFK22112">
    <property type="protein sequence ID" value="KFK22112"/>
    <property type="gene ID" value="AALP_AAs67054U000100"/>
</dbReference>
<dbReference type="EMBL" id="KL992492">
    <property type="protein sequence ID" value="KFK22112.1"/>
    <property type="molecule type" value="Genomic_DNA"/>
</dbReference>
<name>A0A087FWW0_ARAAL</name>
<keyword evidence="2" id="KW-1185">Reference proteome</keyword>
<dbReference type="eggNOG" id="KOG0260">
    <property type="taxonomic scope" value="Eukaryota"/>
</dbReference>
<dbReference type="OrthoDB" id="1926397at2759"/>
<accession>A0A087FWW0</accession>
<dbReference type="AlphaFoldDB" id="A0A087FWW0"/>
<dbReference type="SUPFAM" id="SSF64484">
    <property type="entry name" value="beta and beta-prime subunits of DNA dependent RNA-polymerase"/>
    <property type="match status" value="1"/>
</dbReference>
<gene>
    <name evidence="1" type="ORF">AALP_AAs67054U000100</name>
</gene>
<feature type="non-terminal residue" evidence="1">
    <location>
        <position position="1"/>
    </location>
</feature>
<sequence length="122" mass="13912">PGELCTLRHEKSECKCCSGYIQLPLAVYHTRNMDMLMDMLNQLCLKCLNIKDEMSSSGKVGKDVVCCCEVPLNISVRRATLDDDSNLELVQPPSLQDDCWNFLERFGYIYGTRHTRYLLAGE</sequence>
<organism evidence="1 2">
    <name type="scientific">Arabis alpina</name>
    <name type="common">Alpine rock-cress</name>
    <dbReference type="NCBI Taxonomy" id="50452"/>
    <lineage>
        <taxon>Eukaryota</taxon>
        <taxon>Viridiplantae</taxon>
        <taxon>Streptophyta</taxon>
        <taxon>Embryophyta</taxon>
        <taxon>Tracheophyta</taxon>
        <taxon>Spermatophyta</taxon>
        <taxon>Magnoliopsida</taxon>
        <taxon>eudicotyledons</taxon>
        <taxon>Gunneridae</taxon>
        <taxon>Pentapetalae</taxon>
        <taxon>rosids</taxon>
        <taxon>malvids</taxon>
        <taxon>Brassicales</taxon>
        <taxon>Brassicaceae</taxon>
        <taxon>Arabideae</taxon>
        <taxon>Arabis</taxon>
    </lineage>
</organism>
<evidence type="ECO:0000313" key="2">
    <source>
        <dbReference type="Proteomes" id="UP000029120"/>
    </source>
</evidence>
<dbReference type="Proteomes" id="UP000029120">
    <property type="component" value="Unassembled WGS sequence"/>
</dbReference>
<reference evidence="2" key="1">
    <citation type="journal article" date="2015" name="Nat. Plants">
        <title>Genome expansion of Arabis alpina linked with retrotransposition and reduced symmetric DNA methylation.</title>
        <authorList>
            <person name="Willing E.M."/>
            <person name="Rawat V."/>
            <person name="Mandakova T."/>
            <person name="Maumus F."/>
            <person name="James G.V."/>
            <person name="Nordstroem K.J."/>
            <person name="Becker C."/>
            <person name="Warthmann N."/>
            <person name="Chica C."/>
            <person name="Szarzynska B."/>
            <person name="Zytnicki M."/>
            <person name="Albani M.C."/>
            <person name="Kiefer C."/>
            <person name="Bergonzi S."/>
            <person name="Castaings L."/>
            <person name="Mateos J.L."/>
            <person name="Berns M.C."/>
            <person name="Bujdoso N."/>
            <person name="Piofczyk T."/>
            <person name="de Lorenzo L."/>
            <person name="Barrero-Sicilia C."/>
            <person name="Mateos I."/>
            <person name="Piednoel M."/>
            <person name="Hagmann J."/>
            <person name="Chen-Min-Tao R."/>
            <person name="Iglesias-Fernandez R."/>
            <person name="Schuster S.C."/>
            <person name="Alonso-Blanco C."/>
            <person name="Roudier F."/>
            <person name="Carbonero P."/>
            <person name="Paz-Ares J."/>
            <person name="Davis S.J."/>
            <person name="Pecinka A."/>
            <person name="Quesneville H."/>
            <person name="Colot V."/>
            <person name="Lysak M.A."/>
            <person name="Weigel D."/>
            <person name="Coupland G."/>
            <person name="Schneeberger K."/>
        </authorList>
    </citation>
    <scope>NUCLEOTIDE SEQUENCE [LARGE SCALE GENOMIC DNA]</scope>
    <source>
        <strain evidence="2">cv. Pajares</strain>
    </source>
</reference>